<evidence type="ECO:0000256" key="2">
    <source>
        <dbReference type="ARBA" id="ARBA00004696"/>
    </source>
</evidence>
<evidence type="ECO:0000256" key="7">
    <source>
        <dbReference type="ARBA" id="ARBA00023239"/>
    </source>
</evidence>
<organism evidence="9 10">
    <name type="scientific">Helicobacter ganmani</name>
    <dbReference type="NCBI Taxonomy" id="60246"/>
    <lineage>
        <taxon>Bacteria</taxon>
        <taxon>Pseudomonadati</taxon>
        <taxon>Campylobacterota</taxon>
        <taxon>Epsilonproteobacteria</taxon>
        <taxon>Campylobacterales</taxon>
        <taxon>Helicobacteraceae</taxon>
        <taxon>Helicobacter</taxon>
    </lineage>
</organism>
<protein>
    <recommendedName>
        <fullName evidence="3">indole-3-glycerol-phosphate synthase</fullName>
        <ecNumber evidence="3">4.1.1.48</ecNumber>
    </recommendedName>
</protein>
<keyword evidence="6" id="KW-0057">Aromatic amino acid biosynthesis</keyword>
<comment type="catalytic activity">
    <reaction evidence="1">
        <text>1-(2-carboxyphenylamino)-1-deoxy-D-ribulose 5-phosphate + H(+) = (1S,2R)-1-C-(indol-3-yl)glycerol 3-phosphate + CO2 + H2O</text>
        <dbReference type="Rhea" id="RHEA:23476"/>
        <dbReference type="ChEBI" id="CHEBI:15377"/>
        <dbReference type="ChEBI" id="CHEBI:15378"/>
        <dbReference type="ChEBI" id="CHEBI:16526"/>
        <dbReference type="ChEBI" id="CHEBI:58613"/>
        <dbReference type="ChEBI" id="CHEBI:58866"/>
        <dbReference type="EC" id="4.1.1.48"/>
    </reaction>
</comment>
<accession>A0A3D8IE57</accession>
<evidence type="ECO:0000259" key="8">
    <source>
        <dbReference type="Pfam" id="PF00218"/>
    </source>
</evidence>
<evidence type="ECO:0000256" key="1">
    <source>
        <dbReference type="ARBA" id="ARBA00001633"/>
    </source>
</evidence>
<dbReference type="InterPro" id="IPR013798">
    <property type="entry name" value="Indole-3-glycerol_P_synth_dom"/>
</dbReference>
<dbReference type="EMBL" id="NXLS01000004">
    <property type="protein sequence ID" value="RDU63044.1"/>
    <property type="molecule type" value="Genomic_DNA"/>
</dbReference>
<dbReference type="GO" id="GO:0000162">
    <property type="term" value="P:L-tryptophan biosynthetic process"/>
    <property type="evidence" value="ECO:0007669"/>
    <property type="project" value="UniProtKB-UniPathway"/>
</dbReference>
<dbReference type="RefSeq" id="WP_115551578.1">
    <property type="nucleotide sequence ID" value="NZ_CAPHNE010000009.1"/>
</dbReference>
<dbReference type="UniPathway" id="UPA00035">
    <property type="reaction ID" value="UER00043"/>
</dbReference>
<sequence>MRVFTEIEIAKIQQAISEKKEKFPQEWLGHTLAYTPYQPRPLPEIFKKPVDSTPKILYDFSLQTLDTSATQISLLQTAKDYESRACGFFVESLEILTYIRRYVSIPLIYDFLILDSYQLLESLVYGADSVVLLPKFLTQKQLKNLSDYATKIGLSIIFRIESKEDLTKAIFSKADILDLNENFSLLSMIPKNKIILSKIPKNFQESHQNYFKALDITILEL</sequence>
<keyword evidence="4" id="KW-0028">Amino-acid biosynthesis</keyword>
<comment type="pathway">
    <text evidence="2">Amino-acid biosynthesis; L-tryptophan biosynthesis; L-tryptophan from chorismate: step 4/5.</text>
</comment>
<dbReference type="Pfam" id="PF00218">
    <property type="entry name" value="IGPS"/>
    <property type="match status" value="1"/>
</dbReference>
<evidence type="ECO:0000256" key="3">
    <source>
        <dbReference type="ARBA" id="ARBA00012362"/>
    </source>
</evidence>
<keyword evidence="5" id="KW-0822">Tryptophan biosynthesis</keyword>
<dbReference type="GO" id="GO:0004425">
    <property type="term" value="F:indole-3-glycerol-phosphate synthase activity"/>
    <property type="evidence" value="ECO:0007669"/>
    <property type="project" value="UniProtKB-EC"/>
</dbReference>
<dbReference type="AlphaFoldDB" id="A0A3D8IE57"/>
<dbReference type="GeneID" id="82535715"/>
<comment type="caution">
    <text evidence="9">The sequence shown here is derived from an EMBL/GenBank/DDBJ whole genome shotgun (WGS) entry which is preliminary data.</text>
</comment>
<evidence type="ECO:0000313" key="10">
    <source>
        <dbReference type="Proteomes" id="UP000256650"/>
    </source>
</evidence>
<proteinExistence type="predicted"/>
<reference evidence="9 10" key="1">
    <citation type="submission" date="2018-04" db="EMBL/GenBank/DDBJ databases">
        <title>Novel Campyloabacter and Helicobacter Species and Strains.</title>
        <authorList>
            <person name="Mannion A.J."/>
            <person name="Shen Z."/>
            <person name="Fox J.G."/>
        </authorList>
    </citation>
    <scope>NUCLEOTIDE SEQUENCE [LARGE SCALE GENOMIC DNA]</scope>
    <source>
        <strain evidence="9 10">MIT 99-5101</strain>
    </source>
</reference>
<dbReference type="InterPro" id="IPR013785">
    <property type="entry name" value="Aldolase_TIM"/>
</dbReference>
<dbReference type="InterPro" id="IPR011060">
    <property type="entry name" value="RibuloseP-bd_barrel"/>
</dbReference>
<dbReference type="SUPFAM" id="SSF51366">
    <property type="entry name" value="Ribulose-phoshate binding barrel"/>
    <property type="match status" value="1"/>
</dbReference>
<dbReference type="OrthoDB" id="5322185at2"/>
<feature type="domain" description="Indole-3-glycerol phosphate synthase" evidence="8">
    <location>
        <begin position="88"/>
        <end position="181"/>
    </location>
</feature>
<gene>
    <name evidence="9" type="ORF">CQA43_05360</name>
</gene>
<evidence type="ECO:0000256" key="4">
    <source>
        <dbReference type="ARBA" id="ARBA00022605"/>
    </source>
</evidence>
<dbReference type="Proteomes" id="UP000256650">
    <property type="component" value="Unassembled WGS sequence"/>
</dbReference>
<dbReference type="EC" id="4.1.1.48" evidence="3"/>
<keyword evidence="10" id="KW-1185">Reference proteome</keyword>
<dbReference type="Gene3D" id="3.20.20.70">
    <property type="entry name" value="Aldolase class I"/>
    <property type="match status" value="1"/>
</dbReference>
<evidence type="ECO:0000256" key="6">
    <source>
        <dbReference type="ARBA" id="ARBA00023141"/>
    </source>
</evidence>
<evidence type="ECO:0000313" key="9">
    <source>
        <dbReference type="EMBL" id="RDU63044.1"/>
    </source>
</evidence>
<keyword evidence="7" id="KW-0456">Lyase</keyword>
<evidence type="ECO:0000256" key="5">
    <source>
        <dbReference type="ARBA" id="ARBA00022822"/>
    </source>
</evidence>
<name>A0A3D8IE57_9HELI</name>